<protein>
    <recommendedName>
        <fullName evidence="7">Golgi phosphoprotein 3 (GPP34)</fullName>
    </recommendedName>
</protein>
<dbReference type="Gene3D" id="1.10.3630.10">
    <property type="entry name" value="yeast vps74-n-term truncation variant domain like"/>
    <property type="match status" value="1"/>
</dbReference>
<keyword evidence="4" id="KW-0472">Membrane</keyword>
<keyword evidence="3" id="KW-0446">Lipid-binding</keyword>
<evidence type="ECO:0008006" key="7">
    <source>
        <dbReference type="Google" id="ProtNLM"/>
    </source>
</evidence>
<dbReference type="EMBL" id="BAABIK010000010">
    <property type="protein sequence ID" value="GAA4939963.1"/>
    <property type="molecule type" value="Genomic_DNA"/>
</dbReference>
<evidence type="ECO:0000313" key="5">
    <source>
        <dbReference type="EMBL" id="GAA4939963.1"/>
    </source>
</evidence>
<keyword evidence="2" id="KW-0333">Golgi apparatus</keyword>
<evidence type="ECO:0000313" key="6">
    <source>
        <dbReference type="Proteomes" id="UP001499993"/>
    </source>
</evidence>
<dbReference type="Proteomes" id="UP001499993">
    <property type="component" value="Unassembled WGS sequence"/>
</dbReference>
<comment type="caution">
    <text evidence="5">The sequence shown here is derived from an EMBL/GenBank/DDBJ whole genome shotgun (WGS) entry which is preliminary data.</text>
</comment>
<dbReference type="RefSeq" id="WP_344142763.1">
    <property type="nucleotide sequence ID" value="NZ_BAABIK010000010.1"/>
</dbReference>
<name>A0ABP9GHF8_9ACTN</name>
<comment type="subcellular location">
    <subcellularLocation>
        <location evidence="1">Golgi apparatus membrane</location>
        <topology evidence="1">Peripheral membrane protein</topology>
        <orientation evidence="1">Cytoplasmic side</orientation>
    </subcellularLocation>
</comment>
<reference evidence="6" key="1">
    <citation type="journal article" date="2019" name="Int. J. Syst. Evol. Microbiol.">
        <title>The Global Catalogue of Microorganisms (GCM) 10K type strain sequencing project: providing services to taxonomists for standard genome sequencing and annotation.</title>
        <authorList>
            <consortium name="The Broad Institute Genomics Platform"/>
            <consortium name="The Broad Institute Genome Sequencing Center for Infectious Disease"/>
            <person name="Wu L."/>
            <person name="Ma J."/>
        </authorList>
    </citation>
    <scope>NUCLEOTIDE SEQUENCE [LARGE SCALE GENOMIC DNA]</scope>
    <source>
        <strain evidence="6">JCM 18123</strain>
    </source>
</reference>
<keyword evidence="6" id="KW-1185">Reference proteome</keyword>
<proteinExistence type="predicted"/>
<evidence type="ECO:0000256" key="3">
    <source>
        <dbReference type="ARBA" id="ARBA00023121"/>
    </source>
</evidence>
<organism evidence="5 6">
    <name type="scientific">Streptomonospora halophila</name>
    <dbReference type="NCBI Taxonomy" id="427369"/>
    <lineage>
        <taxon>Bacteria</taxon>
        <taxon>Bacillati</taxon>
        <taxon>Actinomycetota</taxon>
        <taxon>Actinomycetes</taxon>
        <taxon>Streptosporangiales</taxon>
        <taxon>Nocardiopsidaceae</taxon>
        <taxon>Streptomonospora</taxon>
    </lineage>
</organism>
<gene>
    <name evidence="5" type="ORF">GCM10023224_21970</name>
</gene>
<evidence type="ECO:0000256" key="4">
    <source>
        <dbReference type="ARBA" id="ARBA00023136"/>
    </source>
</evidence>
<dbReference type="Pfam" id="PF05719">
    <property type="entry name" value="GPP34"/>
    <property type="match status" value="1"/>
</dbReference>
<evidence type="ECO:0000256" key="2">
    <source>
        <dbReference type="ARBA" id="ARBA00023034"/>
    </source>
</evidence>
<dbReference type="InterPro" id="IPR038261">
    <property type="entry name" value="GPP34-like_sf"/>
</dbReference>
<evidence type="ECO:0000256" key="1">
    <source>
        <dbReference type="ARBA" id="ARBA00004255"/>
    </source>
</evidence>
<accession>A0ABP9GHF8</accession>
<sequence>MNPPAQSHILTDDLLLLAYRPDTGRPLVDANRLQCGLAGALIAETVLAGMTALDGGGHLHVSGRHRTGDPDVDGAVDQIAAQPKARKVKWWVQRMNKGALRKRLLGRAVSVGALAHEQGRVLGIFPTDDYRPAAPGSREQAVHRLRSVLLGYSGSDPRSAALVALVGAVKLDAKLFPDIPGGDRRRRIKAVMAGDDIGRAVRDVIQSIEGAVVAAVAAGGAAADGGG</sequence>
<dbReference type="InterPro" id="IPR008628">
    <property type="entry name" value="GPP34-like"/>
</dbReference>